<sequence length="536" mass="57006">MVRPKVLLAKRGSSLTLWGLMQHLCQPPDRAGNVFEECEACALPIEEDCANVSTVPNDVSLSSTDGGAASTATADALSAPPLALDKPSTSSTSPAPRVQLSTPMPMAGASTPSTISSCSAATLSSRTPNVDDSLGPDNNLNFSLGDELEDLFQLDTDDELDLPSKLPGTGSSSHLVVPAGSSSPTPHSPPSQCPPFLFSQFQKVSKAQPSFSTPITTHPTSSQPLGSISPPSLRKSPLGEGPHVLGASNNVTITVQSGVAVGVVTTSNSSQPAGMSPLGECTHQVGASNPTSSTATSSVAVGVVDLLDNHTWPKWLQEGYPLMMGLHLGEQWESCVALFVEFEWRFGFSNLKGVSLKSTGVPHVVQQWKKNYHSWHLEKLLFANITQKSFDDHLAAWSKWWQMLQLPERSSPTGGLCCPFGLDWLPPRKCGGNGFVSVMVSIAWWGYAVWGGGLSVEEDDLMTVIDDIEWVLRSMIESHSSGVENNVATPSPVVSKGSWWGAQAEVDLSPIQLSNMPIQSRIYAYGSSTLDIVATP</sequence>
<dbReference type="HOGENOM" id="CLU_508101_0_0_1"/>
<feature type="region of interest" description="Disordered" evidence="1">
    <location>
        <begin position="159"/>
        <end position="194"/>
    </location>
</feature>
<dbReference type="AlphaFoldDB" id="A0A067PGW5"/>
<feature type="compositionally biased region" description="Polar residues" evidence="1">
    <location>
        <begin position="110"/>
        <end position="138"/>
    </location>
</feature>
<feature type="region of interest" description="Disordered" evidence="1">
    <location>
        <begin position="78"/>
        <end position="138"/>
    </location>
</feature>
<reference evidence="3" key="1">
    <citation type="journal article" date="2014" name="Proc. Natl. Acad. Sci. U.S.A.">
        <title>Extensive sampling of basidiomycete genomes demonstrates inadequacy of the white-rot/brown-rot paradigm for wood decay fungi.</title>
        <authorList>
            <person name="Riley R."/>
            <person name="Salamov A.A."/>
            <person name="Brown D.W."/>
            <person name="Nagy L.G."/>
            <person name="Floudas D."/>
            <person name="Held B.W."/>
            <person name="Levasseur A."/>
            <person name="Lombard V."/>
            <person name="Morin E."/>
            <person name="Otillar R."/>
            <person name="Lindquist E.A."/>
            <person name="Sun H."/>
            <person name="LaButti K.M."/>
            <person name="Schmutz J."/>
            <person name="Jabbour D."/>
            <person name="Luo H."/>
            <person name="Baker S.E."/>
            <person name="Pisabarro A.G."/>
            <person name="Walton J.D."/>
            <person name="Blanchette R.A."/>
            <person name="Henrissat B."/>
            <person name="Martin F."/>
            <person name="Cullen D."/>
            <person name="Hibbett D.S."/>
            <person name="Grigoriev I.V."/>
        </authorList>
    </citation>
    <scope>NUCLEOTIDE SEQUENCE [LARGE SCALE GENOMIC DNA]</scope>
    <source>
        <strain evidence="3">MUCL 33604</strain>
    </source>
</reference>
<feature type="compositionally biased region" description="Polar residues" evidence="1">
    <location>
        <begin position="208"/>
        <end position="230"/>
    </location>
</feature>
<feature type="compositionally biased region" description="Polar residues" evidence="1">
    <location>
        <begin position="87"/>
        <end position="102"/>
    </location>
</feature>
<dbReference type="OrthoDB" id="2683861at2759"/>
<keyword evidence="3" id="KW-1185">Reference proteome</keyword>
<dbReference type="EMBL" id="KL197736">
    <property type="protein sequence ID" value="KDQ53070.1"/>
    <property type="molecule type" value="Genomic_DNA"/>
</dbReference>
<evidence type="ECO:0000256" key="1">
    <source>
        <dbReference type="SAM" id="MobiDB-lite"/>
    </source>
</evidence>
<accession>A0A067PGW5</accession>
<protein>
    <submittedName>
        <fullName evidence="2">Uncharacterized protein</fullName>
    </submittedName>
</protein>
<proteinExistence type="predicted"/>
<evidence type="ECO:0000313" key="3">
    <source>
        <dbReference type="Proteomes" id="UP000027265"/>
    </source>
</evidence>
<feature type="region of interest" description="Disordered" evidence="1">
    <location>
        <begin position="208"/>
        <end position="241"/>
    </location>
</feature>
<name>A0A067PGW5_9AGAM</name>
<dbReference type="InParanoid" id="A0A067PGW5"/>
<organism evidence="2 3">
    <name type="scientific">Jaapia argillacea MUCL 33604</name>
    <dbReference type="NCBI Taxonomy" id="933084"/>
    <lineage>
        <taxon>Eukaryota</taxon>
        <taxon>Fungi</taxon>
        <taxon>Dikarya</taxon>
        <taxon>Basidiomycota</taxon>
        <taxon>Agaricomycotina</taxon>
        <taxon>Agaricomycetes</taxon>
        <taxon>Agaricomycetidae</taxon>
        <taxon>Jaapiales</taxon>
        <taxon>Jaapiaceae</taxon>
        <taxon>Jaapia</taxon>
    </lineage>
</organism>
<dbReference type="Proteomes" id="UP000027265">
    <property type="component" value="Unassembled WGS sequence"/>
</dbReference>
<evidence type="ECO:0000313" key="2">
    <source>
        <dbReference type="EMBL" id="KDQ53070.1"/>
    </source>
</evidence>
<gene>
    <name evidence="2" type="ORF">JAAARDRAFT_197848</name>
</gene>